<proteinExistence type="predicted"/>
<accession>A0A0A9AJW4</accession>
<name>A0A0A9AJW4_ARUDO</name>
<evidence type="ECO:0000313" key="1">
    <source>
        <dbReference type="EMBL" id="JAD49230.1"/>
    </source>
</evidence>
<sequence>MFLADQQQALNSYIRQLVDARRGEDYAREESTLNRMRHLQAHVNESIKCQRRSLKMPNINSVMLHNKKGDSHLLLRWLELEPFYTREITSKQHAHPKFSLFYLVYVELHSEGQKEMRAPSYKWSNLGDSSLRSTRHIN</sequence>
<reference evidence="1" key="2">
    <citation type="journal article" date="2015" name="Data Brief">
        <title>Shoot transcriptome of the giant reed, Arundo donax.</title>
        <authorList>
            <person name="Barrero R.A."/>
            <person name="Guerrero F.D."/>
            <person name="Moolhuijzen P."/>
            <person name="Goolsby J.A."/>
            <person name="Tidwell J."/>
            <person name="Bellgard S.E."/>
            <person name="Bellgard M.I."/>
        </authorList>
    </citation>
    <scope>NUCLEOTIDE SEQUENCE</scope>
    <source>
        <tissue evidence="1">Shoot tissue taken approximately 20 cm above the soil surface</tissue>
    </source>
</reference>
<dbReference type="AlphaFoldDB" id="A0A0A9AJW4"/>
<protein>
    <submittedName>
        <fullName evidence="1">Uncharacterized protein</fullName>
    </submittedName>
</protein>
<dbReference type="EMBL" id="GBRH01248665">
    <property type="protein sequence ID" value="JAD49230.1"/>
    <property type="molecule type" value="Transcribed_RNA"/>
</dbReference>
<reference evidence="1" key="1">
    <citation type="submission" date="2014-09" db="EMBL/GenBank/DDBJ databases">
        <authorList>
            <person name="Magalhaes I.L.F."/>
            <person name="Oliveira U."/>
            <person name="Santos F.R."/>
            <person name="Vidigal T.H.D.A."/>
            <person name="Brescovit A.D."/>
            <person name="Santos A.J."/>
        </authorList>
    </citation>
    <scope>NUCLEOTIDE SEQUENCE</scope>
    <source>
        <tissue evidence="1">Shoot tissue taken approximately 20 cm above the soil surface</tissue>
    </source>
</reference>
<organism evidence="1">
    <name type="scientific">Arundo donax</name>
    <name type="common">Giant reed</name>
    <name type="synonym">Donax arundinaceus</name>
    <dbReference type="NCBI Taxonomy" id="35708"/>
    <lineage>
        <taxon>Eukaryota</taxon>
        <taxon>Viridiplantae</taxon>
        <taxon>Streptophyta</taxon>
        <taxon>Embryophyta</taxon>
        <taxon>Tracheophyta</taxon>
        <taxon>Spermatophyta</taxon>
        <taxon>Magnoliopsida</taxon>
        <taxon>Liliopsida</taxon>
        <taxon>Poales</taxon>
        <taxon>Poaceae</taxon>
        <taxon>PACMAD clade</taxon>
        <taxon>Arundinoideae</taxon>
        <taxon>Arundineae</taxon>
        <taxon>Arundo</taxon>
    </lineage>
</organism>